<comment type="similarity">
    <text evidence="1">Belongs to the bacterial ribosomal protein bS21 family.</text>
</comment>
<sequence>MLRTTLLGLTKRISSPTATLIRPFSSRPDFPFEATPSAEAQPKVETEQQKDQPSAEKNDQPPMDFLTSETISPSDLRITNETFNSLEQYQGRSIGNVTNTMSAYYRLNAILKNNNVRKELRANRHYEKPTVARRRKNIERNRKLFGAMVSKKVALIMQMKQRGM</sequence>
<dbReference type="InParanoid" id="A0A1X2H7E7"/>
<protein>
    <submittedName>
        <fullName evidence="5">Uncharacterized protein</fullName>
    </submittedName>
</protein>
<name>A0A1X2H7E7_SYNRA</name>
<evidence type="ECO:0000313" key="5">
    <source>
        <dbReference type="EMBL" id="ORY94484.1"/>
    </source>
</evidence>
<dbReference type="InterPro" id="IPR038380">
    <property type="entry name" value="Ribosomal_bS21_sf"/>
</dbReference>
<keyword evidence="6" id="KW-1185">Reference proteome</keyword>
<evidence type="ECO:0000313" key="6">
    <source>
        <dbReference type="Proteomes" id="UP000242180"/>
    </source>
</evidence>
<comment type="caution">
    <text evidence="5">The sequence shown here is derived from an EMBL/GenBank/DDBJ whole genome shotgun (WGS) entry which is preliminary data.</text>
</comment>
<dbReference type="GO" id="GO:0003735">
    <property type="term" value="F:structural constituent of ribosome"/>
    <property type="evidence" value="ECO:0007669"/>
    <property type="project" value="InterPro"/>
</dbReference>
<keyword evidence="3" id="KW-0687">Ribonucleoprotein</keyword>
<dbReference type="Proteomes" id="UP000242180">
    <property type="component" value="Unassembled WGS sequence"/>
</dbReference>
<dbReference type="STRING" id="13706.A0A1X2H7E7"/>
<dbReference type="AlphaFoldDB" id="A0A1X2H7E7"/>
<dbReference type="GO" id="GO:1990904">
    <property type="term" value="C:ribonucleoprotein complex"/>
    <property type="evidence" value="ECO:0007669"/>
    <property type="project" value="UniProtKB-KW"/>
</dbReference>
<evidence type="ECO:0000256" key="1">
    <source>
        <dbReference type="ARBA" id="ARBA00006640"/>
    </source>
</evidence>
<proteinExistence type="inferred from homology"/>
<keyword evidence="2" id="KW-0689">Ribosomal protein</keyword>
<dbReference type="Gene3D" id="1.20.5.1150">
    <property type="entry name" value="Ribosomal protein S8"/>
    <property type="match status" value="1"/>
</dbReference>
<dbReference type="InterPro" id="IPR001911">
    <property type="entry name" value="Ribosomal_bS21"/>
</dbReference>
<organism evidence="5 6">
    <name type="scientific">Syncephalastrum racemosum</name>
    <name type="common">Filamentous fungus</name>
    <dbReference type="NCBI Taxonomy" id="13706"/>
    <lineage>
        <taxon>Eukaryota</taxon>
        <taxon>Fungi</taxon>
        <taxon>Fungi incertae sedis</taxon>
        <taxon>Mucoromycota</taxon>
        <taxon>Mucoromycotina</taxon>
        <taxon>Mucoromycetes</taxon>
        <taxon>Mucorales</taxon>
        <taxon>Syncephalastraceae</taxon>
        <taxon>Syncephalastrum</taxon>
    </lineage>
</organism>
<dbReference type="InterPro" id="IPR052837">
    <property type="entry name" value="Mitoribosomal_bS21"/>
</dbReference>
<evidence type="ECO:0000256" key="2">
    <source>
        <dbReference type="ARBA" id="ARBA00022980"/>
    </source>
</evidence>
<dbReference type="GO" id="GO:0006412">
    <property type="term" value="P:translation"/>
    <property type="evidence" value="ECO:0007669"/>
    <property type="project" value="InterPro"/>
</dbReference>
<accession>A0A1X2H7E7</accession>
<dbReference type="PANTHER" id="PTHR41237">
    <property type="entry name" value="37S RIBOSOMAL PROTEIN MRP21, MITOCHONDRIAL"/>
    <property type="match status" value="1"/>
</dbReference>
<gene>
    <name evidence="5" type="ORF">BCR43DRAFT_476231</name>
</gene>
<dbReference type="EMBL" id="MCGN01000007">
    <property type="protein sequence ID" value="ORY94484.1"/>
    <property type="molecule type" value="Genomic_DNA"/>
</dbReference>
<feature type="compositionally biased region" description="Basic and acidic residues" evidence="4">
    <location>
        <begin position="42"/>
        <end position="59"/>
    </location>
</feature>
<dbReference type="Pfam" id="PF01165">
    <property type="entry name" value="Ribosomal_S21"/>
    <property type="match status" value="1"/>
</dbReference>
<dbReference type="PANTHER" id="PTHR41237:SF1">
    <property type="entry name" value="SMALL RIBOSOMAL SUBUNIT PROTEIN BS21M"/>
    <property type="match status" value="1"/>
</dbReference>
<dbReference type="OrthoDB" id="2501249at2759"/>
<feature type="region of interest" description="Disordered" evidence="4">
    <location>
        <begin position="20"/>
        <end position="71"/>
    </location>
</feature>
<evidence type="ECO:0000256" key="4">
    <source>
        <dbReference type="SAM" id="MobiDB-lite"/>
    </source>
</evidence>
<dbReference type="GO" id="GO:0005840">
    <property type="term" value="C:ribosome"/>
    <property type="evidence" value="ECO:0007669"/>
    <property type="project" value="UniProtKB-KW"/>
</dbReference>
<dbReference type="NCBIfam" id="TIGR00030">
    <property type="entry name" value="S21p"/>
    <property type="match status" value="1"/>
</dbReference>
<evidence type="ECO:0000256" key="3">
    <source>
        <dbReference type="ARBA" id="ARBA00023274"/>
    </source>
</evidence>
<reference evidence="5 6" key="1">
    <citation type="submission" date="2016-07" db="EMBL/GenBank/DDBJ databases">
        <title>Pervasive Adenine N6-methylation of Active Genes in Fungi.</title>
        <authorList>
            <consortium name="DOE Joint Genome Institute"/>
            <person name="Mondo S.J."/>
            <person name="Dannebaum R.O."/>
            <person name="Kuo R.C."/>
            <person name="Labutti K."/>
            <person name="Haridas S."/>
            <person name="Kuo A."/>
            <person name="Salamov A."/>
            <person name="Ahrendt S.R."/>
            <person name="Lipzen A."/>
            <person name="Sullivan W."/>
            <person name="Andreopoulos W.B."/>
            <person name="Clum A."/>
            <person name="Lindquist E."/>
            <person name="Daum C."/>
            <person name="Ramamoorthy G.K."/>
            <person name="Gryganskyi A."/>
            <person name="Culley D."/>
            <person name="Magnuson J.K."/>
            <person name="James T.Y."/>
            <person name="O'Malley M.A."/>
            <person name="Stajich J.E."/>
            <person name="Spatafora J.W."/>
            <person name="Visel A."/>
            <person name="Grigoriev I.V."/>
        </authorList>
    </citation>
    <scope>NUCLEOTIDE SEQUENCE [LARGE SCALE GENOMIC DNA]</scope>
    <source>
        <strain evidence="5 6">NRRL 2496</strain>
    </source>
</reference>